<dbReference type="RefSeq" id="WP_166855006.1">
    <property type="nucleotide sequence ID" value="NZ_CP063989.1"/>
</dbReference>
<dbReference type="KEGG" id="arep:ID810_06050"/>
<reference evidence="2 3" key="1">
    <citation type="submission" date="2020-11" db="EMBL/GenBank/DDBJ databases">
        <title>Actinomyces sp. ZJ750.</title>
        <authorList>
            <person name="Zhou J."/>
        </authorList>
    </citation>
    <scope>NUCLEOTIDE SEQUENCE [LARGE SCALE GENOMIC DNA]</scope>
    <source>
        <strain evidence="2 3">ZJ750</strain>
    </source>
</reference>
<dbReference type="InterPro" id="IPR002474">
    <property type="entry name" value="CarbamoylP_synth_ssu_N"/>
</dbReference>
<evidence type="ECO:0000259" key="1">
    <source>
        <dbReference type="SMART" id="SM01097"/>
    </source>
</evidence>
<feature type="domain" description="Carbamoyl-phosphate synthase small subunit N-terminal" evidence="1">
    <location>
        <begin position="16"/>
        <end position="145"/>
    </location>
</feature>
<name>A0A7T0LN07_9ACTO</name>
<organism evidence="2 3">
    <name type="scientific">Actinomyces respiraculi</name>
    <dbReference type="NCBI Taxonomy" id="2744574"/>
    <lineage>
        <taxon>Bacteria</taxon>
        <taxon>Bacillati</taxon>
        <taxon>Actinomycetota</taxon>
        <taxon>Actinomycetes</taxon>
        <taxon>Actinomycetales</taxon>
        <taxon>Actinomycetaceae</taxon>
        <taxon>Actinomyces</taxon>
    </lineage>
</organism>
<keyword evidence="3" id="KW-1185">Reference proteome</keyword>
<dbReference type="SUPFAM" id="SSF52021">
    <property type="entry name" value="Carbamoyl phosphate synthetase, small subunit N-terminal domain"/>
    <property type="match status" value="1"/>
</dbReference>
<accession>A0A7T0LN07</accession>
<evidence type="ECO:0000313" key="3">
    <source>
        <dbReference type="Proteomes" id="UP000594637"/>
    </source>
</evidence>
<dbReference type="EMBL" id="CP063989">
    <property type="protein sequence ID" value="QPL06446.1"/>
    <property type="molecule type" value="Genomic_DNA"/>
</dbReference>
<gene>
    <name evidence="2" type="ORF">ID810_06050</name>
</gene>
<dbReference type="Pfam" id="PF00988">
    <property type="entry name" value="CPSase_sm_chain"/>
    <property type="match status" value="1"/>
</dbReference>
<protein>
    <recommendedName>
        <fullName evidence="1">Carbamoyl-phosphate synthase small subunit N-terminal domain-containing protein</fullName>
    </recommendedName>
</protein>
<dbReference type="InterPro" id="IPR036480">
    <property type="entry name" value="CarbP_synth_ssu_N_sf"/>
</dbReference>
<proteinExistence type="predicted"/>
<dbReference type="Gene3D" id="3.50.30.20">
    <property type="entry name" value="Carbamoyl-phosphate synthase small subunit, N-terminal domain"/>
    <property type="match status" value="1"/>
</dbReference>
<dbReference type="AlphaFoldDB" id="A0A7T0LN07"/>
<evidence type="ECO:0000313" key="2">
    <source>
        <dbReference type="EMBL" id="QPL06446.1"/>
    </source>
</evidence>
<dbReference type="Proteomes" id="UP000594637">
    <property type="component" value="Chromosome"/>
</dbReference>
<dbReference type="SMART" id="SM01097">
    <property type="entry name" value="CPSase_sm_chain"/>
    <property type="match status" value="1"/>
</dbReference>
<sequence length="172" mass="17948">MTTIISTVVRRGADRGPALLILEDGFTLTGRTYGATGLVAAPVTVTTAVTGYQEILTDPANAERIVLFTAPHVGNTGTNDDDARSAGWATGVIVREPARRASSWLARRELEDDLVAAGVVGICRIDTRALTRHLRDHGPLRAAVVSGDALPDGAAEASIDVTALFATAAEES</sequence>